<evidence type="ECO:0000313" key="3">
    <source>
        <dbReference type="EMBL" id="KAF1916141.1"/>
    </source>
</evidence>
<dbReference type="SUPFAM" id="SSF141673">
    <property type="entry name" value="MOSC N-terminal domain-like"/>
    <property type="match status" value="1"/>
</dbReference>
<name>A0A6A5QK91_AMPQU</name>
<feature type="transmembrane region" description="Helical" evidence="1">
    <location>
        <begin position="20"/>
        <end position="39"/>
    </location>
</feature>
<keyword evidence="1" id="KW-0472">Membrane</keyword>
<evidence type="ECO:0000259" key="2">
    <source>
        <dbReference type="PROSITE" id="PS51340"/>
    </source>
</evidence>
<feature type="domain" description="MOSC" evidence="2">
    <location>
        <begin position="208"/>
        <end position="371"/>
    </location>
</feature>
<dbReference type="PANTHER" id="PTHR14237">
    <property type="entry name" value="MOLYBDOPTERIN COFACTOR SULFURASE MOSC"/>
    <property type="match status" value="1"/>
</dbReference>
<keyword evidence="1" id="KW-0812">Transmembrane</keyword>
<dbReference type="InterPro" id="IPR011037">
    <property type="entry name" value="Pyrv_Knase-like_insert_dom_sf"/>
</dbReference>
<dbReference type="GO" id="GO:0030170">
    <property type="term" value="F:pyridoxal phosphate binding"/>
    <property type="evidence" value="ECO:0007669"/>
    <property type="project" value="InterPro"/>
</dbReference>
<dbReference type="SUPFAM" id="SSF50800">
    <property type="entry name" value="PK beta-barrel domain-like"/>
    <property type="match status" value="1"/>
</dbReference>
<reference evidence="3" key="1">
    <citation type="journal article" date="2020" name="Stud. Mycol.">
        <title>101 Dothideomycetes genomes: a test case for predicting lifestyles and emergence of pathogens.</title>
        <authorList>
            <person name="Haridas S."/>
            <person name="Albert R."/>
            <person name="Binder M."/>
            <person name="Bloem J."/>
            <person name="Labutti K."/>
            <person name="Salamov A."/>
            <person name="Andreopoulos B."/>
            <person name="Baker S."/>
            <person name="Barry K."/>
            <person name="Bills G."/>
            <person name="Bluhm B."/>
            <person name="Cannon C."/>
            <person name="Castanera R."/>
            <person name="Culley D."/>
            <person name="Daum C."/>
            <person name="Ezra D."/>
            <person name="Gonzalez J."/>
            <person name="Henrissat B."/>
            <person name="Kuo A."/>
            <person name="Liang C."/>
            <person name="Lipzen A."/>
            <person name="Lutzoni F."/>
            <person name="Magnuson J."/>
            <person name="Mondo S."/>
            <person name="Nolan M."/>
            <person name="Ohm R."/>
            <person name="Pangilinan J."/>
            <person name="Park H.-J."/>
            <person name="Ramirez L."/>
            <person name="Alfaro M."/>
            <person name="Sun H."/>
            <person name="Tritt A."/>
            <person name="Yoshinaga Y."/>
            <person name="Zwiers L.-H."/>
            <person name="Turgeon B."/>
            <person name="Goodwin S."/>
            <person name="Spatafora J."/>
            <person name="Crous P."/>
            <person name="Grigoriev I."/>
        </authorList>
    </citation>
    <scope>NUCLEOTIDE SEQUENCE</scope>
    <source>
        <strain evidence="3">HMLAC05119</strain>
    </source>
</reference>
<accession>A0A6A5QK91</accession>
<dbReference type="PROSITE" id="PS51340">
    <property type="entry name" value="MOSC"/>
    <property type="match status" value="1"/>
</dbReference>
<gene>
    <name evidence="3" type="ORF">BDU57DRAFT_516058</name>
</gene>
<dbReference type="InterPro" id="IPR005302">
    <property type="entry name" value="MoCF_Sase_C"/>
</dbReference>
<dbReference type="GO" id="GO:0030151">
    <property type="term" value="F:molybdenum ion binding"/>
    <property type="evidence" value="ECO:0007669"/>
    <property type="project" value="InterPro"/>
</dbReference>
<dbReference type="OrthoDB" id="17255at2759"/>
<dbReference type="InterPro" id="IPR005303">
    <property type="entry name" value="MOCOS_middle"/>
</dbReference>
<organism evidence="3 4">
    <name type="scientific">Ampelomyces quisqualis</name>
    <name type="common">Powdery mildew agent</name>
    <dbReference type="NCBI Taxonomy" id="50730"/>
    <lineage>
        <taxon>Eukaryota</taxon>
        <taxon>Fungi</taxon>
        <taxon>Dikarya</taxon>
        <taxon>Ascomycota</taxon>
        <taxon>Pezizomycotina</taxon>
        <taxon>Dothideomycetes</taxon>
        <taxon>Pleosporomycetidae</taxon>
        <taxon>Pleosporales</taxon>
        <taxon>Pleosporineae</taxon>
        <taxon>Phaeosphaeriaceae</taxon>
        <taxon>Ampelomyces</taxon>
    </lineage>
</organism>
<proteinExistence type="predicted"/>
<keyword evidence="1" id="KW-1133">Transmembrane helix</keyword>
<sequence length="386" mass="43057">MPSEWDKERKFEIEKVHPMYLITALCVVPFGVYFLLNFLSPLIHRLTAMTISEIYVYPIKSLRGVKVKEALGTAHGFKHDRTFMLLRITPEGPVPMAVSKQPEMTQFLQEIHGYNDADGSLRVTFRAFGNAEAEKSLTIPLTPDPSSLEATEITLHSSATRALQMPQSYNDWFTSCFGYAVQLIYIGAHTRAVLFDDMQPREPSPLTRFLRAPLPFTTRSIASAIGLRPTSPQRIAFADCAPFLVVSQTSVDDVSSRLPAGHAMDVTKFRPNIVVQGALDAYQEDYWGVLSINNSLDVVLAHNCVRCASVNVDYETGRPGKGELGDVLKKLQEDRRIDVGARWSPVFGRYSFWGVGRGDEVVRVGDRVNVKKVNDGLSIFSWPGLS</sequence>
<protein>
    <recommendedName>
        <fullName evidence="2">MOSC domain-containing protein</fullName>
    </recommendedName>
</protein>
<keyword evidence="4" id="KW-1185">Reference proteome</keyword>
<dbReference type="AlphaFoldDB" id="A0A6A5QK91"/>
<evidence type="ECO:0000256" key="1">
    <source>
        <dbReference type="SAM" id="Phobius"/>
    </source>
</evidence>
<evidence type="ECO:0000313" key="4">
    <source>
        <dbReference type="Proteomes" id="UP000800096"/>
    </source>
</evidence>
<dbReference type="GO" id="GO:0003824">
    <property type="term" value="F:catalytic activity"/>
    <property type="evidence" value="ECO:0007669"/>
    <property type="project" value="InterPro"/>
</dbReference>
<dbReference type="Pfam" id="PF03476">
    <property type="entry name" value="MOSC_N"/>
    <property type="match status" value="1"/>
</dbReference>
<dbReference type="Pfam" id="PF03473">
    <property type="entry name" value="MOSC"/>
    <property type="match status" value="1"/>
</dbReference>
<dbReference type="PANTHER" id="PTHR14237:SF34">
    <property type="entry name" value="MOSC DOMAIN PROTEIN (AFU_ORTHOLOGUE AFUA_2G07820)"/>
    <property type="match status" value="1"/>
</dbReference>
<dbReference type="Proteomes" id="UP000800096">
    <property type="component" value="Unassembled WGS sequence"/>
</dbReference>
<dbReference type="EMBL" id="ML979135">
    <property type="protein sequence ID" value="KAF1916141.1"/>
    <property type="molecule type" value="Genomic_DNA"/>
</dbReference>